<reference evidence="2 3" key="1">
    <citation type="submission" date="2009-07" db="EMBL/GenBank/DDBJ databases">
        <authorList>
            <person name="Madupu R."/>
            <person name="Sebastian Y."/>
            <person name="Durkin A.S."/>
            <person name="Torralba M."/>
            <person name="Methe B."/>
            <person name="Sutton G.G."/>
            <person name="Strausberg R.L."/>
            <person name="Nelson K.E."/>
        </authorList>
    </citation>
    <scope>NUCLEOTIDE SEQUENCE [LARGE SCALE GENOMIC DNA]</scope>
    <source>
        <strain evidence="2 3">RM3268</strain>
    </source>
</reference>
<dbReference type="EMBL" id="ACYG01000005">
    <property type="protein sequence ID" value="EEV18896.1"/>
    <property type="molecule type" value="Genomic_DNA"/>
</dbReference>
<dbReference type="AlphaFoldDB" id="C8PE23"/>
<comment type="caution">
    <text evidence="2">The sequence shown here is derived from an EMBL/GenBank/DDBJ whole genome shotgun (WGS) entry which is preliminary data.</text>
</comment>
<organism evidence="2 3">
    <name type="scientific">Campylobacter gracilis RM3268</name>
    <dbReference type="NCBI Taxonomy" id="553220"/>
    <lineage>
        <taxon>Bacteria</taxon>
        <taxon>Pseudomonadati</taxon>
        <taxon>Campylobacterota</taxon>
        <taxon>Epsilonproteobacteria</taxon>
        <taxon>Campylobacterales</taxon>
        <taxon>Campylobacteraceae</taxon>
        <taxon>Campylobacter</taxon>
    </lineage>
</organism>
<keyword evidence="1" id="KW-0051">Antiviral defense</keyword>
<dbReference type="RefSeq" id="WP_005869135.1">
    <property type="nucleotide sequence ID" value="NZ_ACYG01000005.1"/>
</dbReference>
<keyword evidence="3" id="KW-1185">Reference proteome</keyword>
<sequence length="237" mass="27248">MDIIAFELSGDYAHFSHPATIYSSLTYPVPPKTAIMGLLGAIIGEMNYFKLNDIGYSVILSSQFRKKTMIFNGIKFALSSSMHIEQGYQDSSEKKQFYKELIKDPRYVIFVDLSALNASYKENIIDSLKAHRCVFTPYLGINFCIADFKYIEIKNCELVHEKESFIDTFVLMDDFIFDAQSFDIRLTTARMACGCEEGRIFKDFKDFVIKLSGNSQIKAKNRGNIYQINDYKVYFAK</sequence>
<dbReference type="STRING" id="824.CGRAC_1327"/>
<name>C8PE23_9BACT</name>
<dbReference type="InterPro" id="IPR013422">
    <property type="entry name" value="CRISPR-assoc_prot_Cas5_N"/>
</dbReference>
<evidence type="ECO:0000313" key="2">
    <source>
        <dbReference type="EMBL" id="EEV18896.1"/>
    </source>
</evidence>
<evidence type="ECO:0000313" key="3">
    <source>
        <dbReference type="Proteomes" id="UP000005709"/>
    </source>
</evidence>
<dbReference type="NCBIfam" id="TIGR02593">
    <property type="entry name" value="CRISPR_cas5"/>
    <property type="match status" value="1"/>
</dbReference>
<protein>
    <submittedName>
        <fullName evidence="2">Putative CRISPR-associated protein Cas5, Hmari subtype</fullName>
    </submittedName>
</protein>
<proteinExistence type="predicted"/>
<dbReference type="Gene3D" id="3.30.70.2660">
    <property type="match status" value="1"/>
</dbReference>
<gene>
    <name evidence="2" type="ORF">CAMGR0001_2373</name>
</gene>
<dbReference type="GO" id="GO:0051607">
    <property type="term" value="P:defense response to virus"/>
    <property type="evidence" value="ECO:0007669"/>
    <property type="project" value="UniProtKB-KW"/>
</dbReference>
<dbReference type="GO" id="GO:0043571">
    <property type="term" value="P:maintenance of CRISPR repeat elements"/>
    <property type="evidence" value="ECO:0007669"/>
    <property type="project" value="InterPro"/>
</dbReference>
<dbReference type="Pfam" id="PF09704">
    <property type="entry name" value="Cas_Cas5d"/>
    <property type="match status" value="1"/>
</dbReference>
<accession>C8PE23</accession>
<evidence type="ECO:0000256" key="1">
    <source>
        <dbReference type="ARBA" id="ARBA00023118"/>
    </source>
</evidence>
<dbReference type="Proteomes" id="UP000005709">
    <property type="component" value="Unassembled WGS sequence"/>
</dbReference>
<dbReference type="OrthoDB" id="1805474at2"/>
<dbReference type="eggNOG" id="COG1688">
    <property type="taxonomic scope" value="Bacteria"/>
</dbReference>
<dbReference type="InterPro" id="IPR021124">
    <property type="entry name" value="CRISPR-assoc_prot_Cas5"/>
</dbReference>